<evidence type="ECO:0000256" key="1">
    <source>
        <dbReference type="RuleBase" id="RU363097"/>
    </source>
</evidence>
<dbReference type="PANTHER" id="PTHR11011">
    <property type="entry name" value="MALE STERILITY PROTEIN 2-RELATED"/>
    <property type="match status" value="1"/>
</dbReference>
<evidence type="ECO:0000313" key="3">
    <source>
        <dbReference type="EMBL" id="KAH8026768.1"/>
    </source>
</evidence>
<evidence type="ECO:0000313" key="4">
    <source>
        <dbReference type="Proteomes" id="UP000821866"/>
    </source>
</evidence>
<comment type="catalytic activity">
    <reaction evidence="1">
        <text>a long-chain fatty acyl-CoA + 2 NADPH + 2 H(+) = a long-chain primary fatty alcohol + 2 NADP(+) + CoA</text>
        <dbReference type="Rhea" id="RHEA:52716"/>
        <dbReference type="ChEBI" id="CHEBI:15378"/>
        <dbReference type="ChEBI" id="CHEBI:57287"/>
        <dbReference type="ChEBI" id="CHEBI:57783"/>
        <dbReference type="ChEBI" id="CHEBI:58349"/>
        <dbReference type="ChEBI" id="CHEBI:77396"/>
        <dbReference type="ChEBI" id="CHEBI:83139"/>
        <dbReference type="EC" id="1.2.1.84"/>
    </reaction>
</comment>
<sequence length="121" mass="13616">MEVFSRLREENPSALSKVVSVTGDILEPGLGLSEEDIAELVENVSIVYHSAASVRFDEPLRKAIDINVLGTRRVLELCHKLKNITAFVHVSTAYCFCNRNHVDEIVYPEEVPYQKVIDVSE</sequence>
<dbReference type="InterPro" id="IPR036291">
    <property type="entry name" value="NAD(P)-bd_dom_sf"/>
</dbReference>
<reference evidence="3" key="2">
    <citation type="submission" date="2021-09" db="EMBL/GenBank/DDBJ databases">
        <authorList>
            <person name="Jia N."/>
            <person name="Wang J."/>
            <person name="Shi W."/>
            <person name="Du L."/>
            <person name="Sun Y."/>
            <person name="Zhan W."/>
            <person name="Jiang J."/>
            <person name="Wang Q."/>
            <person name="Zhang B."/>
            <person name="Ji P."/>
            <person name="Sakyi L.B."/>
            <person name="Cui X."/>
            <person name="Yuan T."/>
            <person name="Jiang B."/>
            <person name="Yang W."/>
            <person name="Lam T.T.-Y."/>
            <person name="Chang Q."/>
            <person name="Ding S."/>
            <person name="Wang X."/>
            <person name="Zhu J."/>
            <person name="Ruan X."/>
            <person name="Zhao L."/>
            <person name="Wei J."/>
            <person name="Que T."/>
            <person name="Du C."/>
            <person name="Cheng J."/>
            <person name="Dai P."/>
            <person name="Han X."/>
            <person name="Huang E."/>
            <person name="Gao Y."/>
            <person name="Liu J."/>
            <person name="Shao H."/>
            <person name="Ye R."/>
            <person name="Li L."/>
            <person name="Wei W."/>
            <person name="Wang X."/>
            <person name="Wang C."/>
            <person name="Huo Q."/>
            <person name="Li W."/>
            <person name="Guo W."/>
            <person name="Chen H."/>
            <person name="Chen S."/>
            <person name="Zhou L."/>
            <person name="Zhou L."/>
            <person name="Ni X."/>
            <person name="Tian J."/>
            <person name="Zhou Y."/>
            <person name="Sheng Y."/>
            <person name="Liu T."/>
            <person name="Pan Y."/>
            <person name="Xia L."/>
            <person name="Li J."/>
            <person name="Zhao F."/>
            <person name="Cao W."/>
        </authorList>
    </citation>
    <scope>NUCLEOTIDE SEQUENCE</scope>
    <source>
        <strain evidence="3">Rmic-2018</strain>
        <tissue evidence="3">Larvae</tissue>
    </source>
</reference>
<reference evidence="3" key="1">
    <citation type="journal article" date="2020" name="Cell">
        <title>Large-Scale Comparative Analyses of Tick Genomes Elucidate Their Genetic Diversity and Vector Capacities.</title>
        <authorList>
            <consortium name="Tick Genome and Microbiome Consortium (TIGMIC)"/>
            <person name="Jia N."/>
            <person name="Wang J."/>
            <person name="Shi W."/>
            <person name="Du L."/>
            <person name="Sun Y."/>
            <person name="Zhan W."/>
            <person name="Jiang J.F."/>
            <person name="Wang Q."/>
            <person name="Zhang B."/>
            <person name="Ji P."/>
            <person name="Bell-Sakyi L."/>
            <person name="Cui X.M."/>
            <person name="Yuan T.T."/>
            <person name="Jiang B.G."/>
            <person name="Yang W.F."/>
            <person name="Lam T.T."/>
            <person name="Chang Q.C."/>
            <person name="Ding S.J."/>
            <person name="Wang X.J."/>
            <person name="Zhu J.G."/>
            <person name="Ruan X.D."/>
            <person name="Zhao L."/>
            <person name="Wei J.T."/>
            <person name="Ye R.Z."/>
            <person name="Que T.C."/>
            <person name="Du C.H."/>
            <person name="Zhou Y.H."/>
            <person name="Cheng J.X."/>
            <person name="Dai P.F."/>
            <person name="Guo W.B."/>
            <person name="Han X.H."/>
            <person name="Huang E.J."/>
            <person name="Li L.F."/>
            <person name="Wei W."/>
            <person name="Gao Y.C."/>
            <person name="Liu J.Z."/>
            <person name="Shao H.Z."/>
            <person name="Wang X."/>
            <person name="Wang C.C."/>
            <person name="Yang T.C."/>
            <person name="Huo Q.B."/>
            <person name="Li W."/>
            <person name="Chen H.Y."/>
            <person name="Chen S.E."/>
            <person name="Zhou L.G."/>
            <person name="Ni X.B."/>
            <person name="Tian J.H."/>
            <person name="Sheng Y."/>
            <person name="Liu T."/>
            <person name="Pan Y.S."/>
            <person name="Xia L.Y."/>
            <person name="Li J."/>
            <person name="Zhao F."/>
            <person name="Cao W.C."/>
        </authorList>
    </citation>
    <scope>NUCLEOTIDE SEQUENCE</scope>
    <source>
        <strain evidence="3">Rmic-2018</strain>
    </source>
</reference>
<dbReference type="GO" id="GO:0080019">
    <property type="term" value="F:alcohol-forming very long-chain fatty acyl-CoA reductase activity"/>
    <property type="evidence" value="ECO:0007669"/>
    <property type="project" value="InterPro"/>
</dbReference>
<dbReference type="GO" id="GO:0102965">
    <property type="term" value="F:alcohol-forming long-chain fatty acyl-CoA reductase activity"/>
    <property type="evidence" value="ECO:0007669"/>
    <property type="project" value="UniProtKB-EC"/>
</dbReference>
<dbReference type="Gene3D" id="3.40.50.720">
    <property type="entry name" value="NAD(P)-binding Rossmann-like Domain"/>
    <property type="match status" value="1"/>
</dbReference>
<dbReference type="SUPFAM" id="SSF51735">
    <property type="entry name" value="NAD(P)-binding Rossmann-fold domains"/>
    <property type="match status" value="1"/>
</dbReference>
<name>A0A9J6DYE2_RHIMP</name>
<dbReference type="InterPro" id="IPR013120">
    <property type="entry name" value="FAR_NAD-bd"/>
</dbReference>
<dbReference type="Proteomes" id="UP000821866">
    <property type="component" value="Unassembled WGS sequence"/>
</dbReference>
<gene>
    <name evidence="3" type="ORF">HPB51_024317</name>
</gene>
<dbReference type="GO" id="GO:0005777">
    <property type="term" value="C:peroxisome"/>
    <property type="evidence" value="ECO:0007669"/>
    <property type="project" value="TreeGrafter"/>
</dbReference>
<keyword evidence="1" id="KW-0444">Lipid biosynthesis</keyword>
<keyword evidence="1" id="KW-0560">Oxidoreductase</keyword>
<dbReference type="InterPro" id="IPR026055">
    <property type="entry name" value="FAR"/>
</dbReference>
<accession>A0A9J6DYE2</accession>
<feature type="domain" description="Thioester reductase (TE)" evidence="2">
    <location>
        <begin position="3"/>
        <end position="111"/>
    </location>
</feature>
<dbReference type="AlphaFoldDB" id="A0A9J6DYE2"/>
<protein>
    <recommendedName>
        <fullName evidence="1">Fatty acyl-CoA reductase</fullName>
        <ecNumber evidence="1">1.2.1.84</ecNumber>
    </recommendedName>
</protein>
<keyword evidence="4" id="KW-1185">Reference proteome</keyword>
<keyword evidence="1" id="KW-0443">Lipid metabolism</keyword>
<dbReference type="EC" id="1.2.1.84" evidence="1"/>
<dbReference type="EMBL" id="JABSTU010000007">
    <property type="protein sequence ID" value="KAH8026768.1"/>
    <property type="molecule type" value="Genomic_DNA"/>
</dbReference>
<dbReference type="Pfam" id="PF07993">
    <property type="entry name" value="NAD_binding_4"/>
    <property type="match status" value="1"/>
</dbReference>
<proteinExistence type="inferred from homology"/>
<keyword evidence="1" id="KW-0521">NADP</keyword>
<comment type="similarity">
    <text evidence="1">Belongs to the fatty acyl-CoA reductase family.</text>
</comment>
<dbReference type="GO" id="GO:0035336">
    <property type="term" value="P:long-chain fatty-acyl-CoA metabolic process"/>
    <property type="evidence" value="ECO:0007669"/>
    <property type="project" value="TreeGrafter"/>
</dbReference>
<organism evidence="3 4">
    <name type="scientific">Rhipicephalus microplus</name>
    <name type="common">Cattle tick</name>
    <name type="synonym">Boophilus microplus</name>
    <dbReference type="NCBI Taxonomy" id="6941"/>
    <lineage>
        <taxon>Eukaryota</taxon>
        <taxon>Metazoa</taxon>
        <taxon>Ecdysozoa</taxon>
        <taxon>Arthropoda</taxon>
        <taxon>Chelicerata</taxon>
        <taxon>Arachnida</taxon>
        <taxon>Acari</taxon>
        <taxon>Parasitiformes</taxon>
        <taxon>Ixodida</taxon>
        <taxon>Ixodoidea</taxon>
        <taxon>Ixodidae</taxon>
        <taxon>Rhipicephalinae</taxon>
        <taxon>Rhipicephalus</taxon>
        <taxon>Boophilus</taxon>
    </lineage>
</organism>
<dbReference type="PANTHER" id="PTHR11011:SF116">
    <property type="entry name" value="FATTY ACYL-COA REDUCTASE CG5065-RELATED"/>
    <property type="match status" value="1"/>
</dbReference>
<comment type="caution">
    <text evidence="3">The sequence shown here is derived from an EMBL/GenBank/DDBJ whole genome shotgun (WGS) entry which is preliminary data.</text>
</comment>
<dbReference type="VEuPathDB" id="VectorBase:LOC119169118"/>
<evidence type="ECO:0000259" key="2">
    <source>
        <dbReference type="Pfam" id="PF07993"/>
    </source>
</evidence>
<comment type="function">
    <text evidence="1">Catalyzes the reduction of fatty acyl-CoA to fatty alcohols.</text>
</comment>